<dbReference type="GO" id="GO:0005615">
    <property type="term" value="C:extracellular space"/>
    <property type="evidence" value="ECO:0007669"/>
    <property type="project" value="TreeGrafter"/>
</dbReference>
<dbReference type="Proteomes" id="UP000814243">
    <property type="component" value="Unassembled WGS sequence"/>
</dbReference>
<dbReference type="Pfam" id="PF00135">
    <property type="entry name" value="COesterase"/>
    <property type="match status" value="1"/>
</dbReference>
<evidence type="ECO:0000259" key="5">
    <source>
        <dbReference type="Pfam" id="PF00135"/>
    </source>
</evidence>
<dbReference type="PANTHER" id="PTHR43918">
    <property type="entry name" value="ACETYLCHOLINESTERASE"/>
    <property type="match status" value="1"/>
</dbReference>
<evidence type="ECO:0000256" key="1">
    <source>
        <dbReference type="ARBA" id="ARBA00005964"/>
    </source>
</evidence>
<dbReference type="InterPro" id="IPR002018">
    <property type="entry name" value="CarbesteraseB"/>
</dbReference>
<dbReference type="EMBL" id="JACEFF010000750">
    <property type="protein sequence ID" value="KAH9631703.1"/>
    <property type="molecule type" value="Genomic_DNA"/>
</dbReference>
<proteinExistence type="inferred from homology"/>
<dbReference type="PANTHER" id="PTHR43918:SF4">
    <property type="entry name" value="CARBOXYLIC ESTER HYDROLASE"/>
    <property type="match status" value="1"/>
</dbReference>
<sequence>LCPLRTVSRVHSTVLRMVQVRVSEGLLEGERVENPYGGSFYSFKGIPYAQPPVGDLRFKAPEPPLPWEGIRCEGVWSNMLPERFP</sequence>
<evidence type="ECO:0000313" key="6">
    <source>
        <dbReference type="EMBL" id="KAH9631703.1"/>
    </source>
</evidence>
<keyword evidence="4" id="KW-0325">Glycoprotein</keyword>
<dbReference type="GO" id="GO:0003990">
    <property type="term" value="F:acetylcholinesterase activity"/>
    <property type="evidence" value="ECO:0007669"/>
    <property type="project" value="TreeGrafter"/>
</dbReference>
<dbReference type="GO" id="GO:0005886">
    <property type="term" value="C:plasma membrane"/>
    <property type="evidence" value="ECO:0007669"/>
    <property type="project" value="TreeGrafter"/>
</dbReference>
<comment type="similarity">
    <text evidence="1">Belongs to the type-B carboxylesterase/lipase family.</text>
</comment>
<dbReference type="AlphaFoldDB" id="A0A922M808"/>
<keyword evidence="3" id="KW-0378">Hydrolase</keyword>
<organism evidence="6 7">
    <name type="scientific">Spodoptera exigua</name>
    <name type="common">Beet armyworm</name>
    <name type="synonym">Noctua fulgens</name>
    <dbReference type="NCBI Taxonomy" id="7107"/>
    <lineage>
        <taxon>Eukaryota</taxon>
        <taxon>Metazoa</taxon>
        <taxon>Ecdysozoa</taxon>
        <taxon>Arthropoda</taxon>
        <taxon>Hexapoda</taxon>
        <taxon>Insecta</taxon>
        <taxon>Pterygota</taxon>
        <taxon>Neoptera</taxon>
        <taxon>Endopterygota</taxon>
        <taxon>Lepidoptera</taxon>
        <taxon>Glossata</taxon>
        <taxon>Ditrysia</taxon>
        <taxon>Noctuoidea</taxon>
        <taxon>Noctuidae</taxon>
        <taxon>Amphipyrinae</taxon>
        <taxon>Spodoptera</taxon>
    </lineage>
</organism>
<dbReference type="GO" id="GO:0006581">
    <property type="term" value="P:acetylcholine catabolic process"/>
    <property type="evidence" value="ECO:0007669"/>
    <property type="project" value="TreeGrafter"/>
</dbReference>
<gene>
    <name evidence="6" type="ORF">HF086_014704</name>
</gene>
<comment type="caution">
    <text evidence="6">The sequence shown here is derived from an EMBL/GenBank/DDBJ whole genome shotgun (WGS) entry which is preliminary data.</text>
</comment>
<evidence type="ECO:0000313" key="7">
    <source>
        <dbReference type="Proteomes" id="UP000814243"/>
    </source>
</evidence>
<evidence type="ECO:0000256" key="4">
    <source>
        <dbReference type="ARBA" id="ARBA00023180"/>
    </source>
</evidence>
<name>A0A922M808_SPOEX</name>
<dbReference type="Gene3D" id="3.40.50.1820">
    <property type="entry name" value="alpha/beta hydrolase"/>
    <property type="match status" value="1"/>
</dbReference>
<feature type="non-terminal residue" evidence="6">
    <location>
        <position position="1"/>
    </location>
</feature>
<reference evidence="6" key="1">
    <citation type="journal article" date="2021" name="G3 (Bethesda)">
        <title>Genome and transcriptome analysis of the beet armyworm Spodoptera exigua reveals targets for pest control. .</title>
        <authorList>
            <person name="Simon S."/>
            <person name="Breeschoten T."/>
            <person name="Jansen H.J."/>
            <person name="Dirks R.P."/>
            <person name="Schranz M.E."/>
            <person name="Ros V.I.D."/>
        </authorList>
    </citation>
    <scope>NUCLEOTIDE SEQUENCE</scope>
    <source>
        <strain evidence="6">TB_SE_WUR_2020</strain>
    </source>
</reference>
<dbReference type="GO" id="GO:0019695">
    <property type="term" value="P:choline metabolic process"/>
    <property type="evidence" value="ECO:0007669"/>
    <property type="project" value="TreeGrafter"/>
</dbReference>
<evidence type="ECO:0000256" key="3">
    <source>
        <dbReference type="ARBA" id="ARBA00022801"/>
    </source>
</evidence>
<evidence type="ECO:0000256" key="2">
    <source>
        <dbReference type="ARBA" id="ARBA00022487"/>
    </source>
</evidence>
<accession>A0A922M808</accession>
<dbReference type="InterPro" id="IPR029058">
    <property type="entry name" value="AB_hydrolase_fold"/>
</dbReference>
<dbReference type="InterPro" id="IPR050654">
    <property type="entry name" value="AChE-related_enzymes"/>
</dbReference>
<keyword evidence="2" id="KW-0719">Serine esterase</keyword>
<dbReference type="SUPFAM" id="SSF53474">
    <property type="entry name" value="alpha/beta-Hydrolases"/>
    <property type="match status" value="1"/>
</dbReference>
<protein>
    <recommendedName>
        <fullName evidence="5">Carboxylesterase type B domain-containing protein</fullName>
    </recommendedName>
</protein>
<feature type="domain" description="Carboxylesterase type B" evidence="5">
    <location>
        <begin position="19"/>
        <end position="71"/>
    </location>
</feature>